<dbReference type="EMBL" id="JAAECS010000002">
    <property type="protein sequence ID" value="MCJ1989260.1"/>
    <property type="molecule type" value="Genomic_DNA"/>
</dbReference>
<proteinExistence type="predicted"/>
<dbReference type="Proteomes" id="UP001522450">
    <property type="component" value="Unassembled WGS sequence"/>
</dbReference>
<accession>A0ABT0ARD9</accession>
<organism evidence="1 2">
    <name type="scientific">Pseudolactococcus carnosus</name>
    <dbReference type="NCBI Taxonomy" id="2749961"/>
    <lineage>
        <taxon>Bacteria</taxon>
        <taxon>Bacillati</taxon>
        <taxon>Bacillota</taxon>
        <taxon>Bacilli</taxon>
        <taxon>Lactobacillales</taxon>
        <taxon>Streptococcaceae</taxon>
        <taxon>Pseudolactococcus</taxon>
    </lineage>
</organism>
<evidence type="ECO:0000313" key="2">
    <source>
        <dbReference type="Proteomes" id="UP001522450"/>
    </source>
</evidence>
<name>A0ABT0ARD9_9LACT</name>
<comment type="caution">
    <text evidence="1">The sequence shown here is derived from an EMBL/GenBank/DDBJ whole genome shotgun (WGS) entry which is preliminary data.</text>
</comment>
<keyword evidence="2" id="KW-1185">Reference proteome</keyword>
<reference evidence="1 2" key="1">
    <citation type="journal article" date="2022" name="Microbiol. Res.">
        <title>Comparative genome analysis, predicted lifestyle and antimicrobial strategies of Lactococcus carnosus and Lactococcus paracarnosus isolated from meat.</title>
        <authorList>
            <person name="Werum V."/>
            <person name="Ehrmann M."/>
            <person name="Vogel R."/>
            <person name="Hilgarth M."/>
        </authorList>
    </citation>
    <scope>NUCLEOTIDE SEQUENCE [LARGE SCALE GENOMIC DNA]</scope>
    <source>
        <strain evidence="1 2">TMW22177</strain>
    </source>
</reference>
<sequence>MKSFDIKNFKVHKLGNSLIIFKPRKALHDVYQDETVLNIAHHTQNTWQENRSFEEILDNTVQGKVVEEMFENYIEAKNSGIKYMSYDVFRNDNYSNHAPFDGFLYDTGSPFLDEAIVRVTEDINKNNYGKLKDETFAWLTGHRVYTVEIKSSKIPDKDYPHQKNLEFNSWEYQKGIVNNLKKRDFFVYPKYNRKNGRSIHDFSDYINYVQQLNIPFKGDFITGLLDEERIGKCDIYTRIFVDRKHSDHLIAYMLGYVLKASFFENPHIINMPGKKSGNAVYFAFPISKAHHIDALMTDGVLWEQKQ</sequence>
<protein>
    <submittedName>
        <fullName evidence="1">Uncharacterized protein</fullName>
    </submittedName>
</protein>
<dbReference type="RefSeq" id="WP_244034346.1">
    <property type="nucleotide sequence ID" value="NZ_JAAECS010000002.1"/>
</dbReference>
<evidence type="ECO:0000313" key="1">
    <source>
        <dbReference type="EMBL" id="MCJ1989260.1"/>
    </source>
</evidence>
<gene>
    <name evidence="1" type="ORF">GYN21_03415</name>
</gene>